<dbReference type="InterPro" id="IPR036291">
    <property type="entry name" value="NAD(P)-bd_dom_sf"/>
</dbReference>
<evidence type="ECO:0000259" key="3">
    <source>
        <dbReference type="Pfam" id="PF02254"/>
    </source>
</evidence>
<comment type="caution">
    <text evidence="5">The sequence shown here is derived from an EMBL/GenBank/DDBJ whole genome shotgun (WGS) entry which is preliminary data.</text>
</comment>
<organism evidence="5 6">
    <name type="scientific">Halorientalis brevis</name>
    <dbReference type="NCBI Taxonomy" id="1126241"/>
    <lineage>
        <taxon>Archaea</taxon>
        <taxon>Methanobacteriati</taxon>
        <taxon>Methanobacteriota</taxon>
        <taxon>Stenosarchaea group</taxon>
        <taxon>Halobacteria</taxon>
        <taxon>Halobacteriales</taxon>
        <taxon>Haloarculaceae</taxon>
        <taxon>Halorientalis</taxon>
    </lineage>
</organism>
<dbReference type="InterPro" id="IPR001667">
    <property type="entry name" value="DDH_dom"/>
</dbReference>
<dbReference type="PANTHER" id="PTHR47618">
    <property type="entry name" value="BIFUNCTIONAL OLIGORIBONUCLEASE AND PAP PHOSPHATASE NRNA"/>
    <property type="match status" value="1"/>
</dbReference>
<protein>
    <submittedName>
        <fullName evidence="5">Bifunctional oligoribonuclease/PAP phosphatase NrnA</fullName>
        <ecNumber evidence="5">3.1.3.7</ecNumber>
    </submittedName>
</protein>
<dbReference type="EMBL" id="JBHUDJ010000003">
    <property type="protein sequence ID" value="MFD1587444.1"/>
    <property type="molecule type" value="Genomic_DNA"/>
</dbReference>
<evidence type="ECO:0000259" key="2">
    <source>
        <dbReference type="Pfam" id="PF01368"/>
    </source>
</evidence>
<sequence>MDTRLVVGCGSLGHGLVEAMAGYPGTLLVVDENERRVERLREEGVAATHVPTIDAGTLREQVDGVDTVVVADDDPSANLDAARAVSVAFPGAIVLAYAGDHPDSDVVAELRSVADDVVDSGTATTEFLMDRIGDDGLQIRQLRQVFWDIEGTLAIVTHDNPDPDAIASAVALQRIADALGVDAEICYYGRISHQENRAFINLLDLDLCRLESDVDLSEYAGFALVDHSRPGVNDQLPPDTDIDIVIDHHPPRAPVDARFVDLRSSVGATSTLLVQYLQQFGIQLDETVATALLFGIRIDTKDFSREVSIADFHAAATIVPTADIGTLERIESPSISGDTMETVASAISNRERRGAVLTSCVDGLGDRDALAQAADQLLDLDGINATVVFGVIDGVIYVSGRARGTDLDLGETLRDAFDQIGSAGGHADMAGAQIPVAETTLATDPEVPITSADGDGQATVDAVGSEESASDGESTAAVTSEPSPSTDLETFVTERFYEALRSRPRRETAGLAFTTDDSWFATR</sequence>
<dbReference type="EC" id="3.1.3.7" evidence="5"/>
<accession>A0ABD6CC87</accession>
<evidence type="ECO:0000256" key="1">
    <source>
        <dbReference type="SAM" id="MobiDB-lite"/>
    </source>
</evidence>
<dbReference type="SUPFAM" id="SSF51735">
    <property type="entry name" value="NAD(P)-binding Rossmann-fold domains"/>
    <property type="match status" value="1"/>
</dbReference>
<name>A0ABD6CC87_9EURY</name>
<feature type="domain" description="DHHA1" evidence="4">
    <location>
        <begin position="356"/>
        <end position="437"/>
    </location>
</feature>
<keyword evidence="6" id="KW-1185">Reference proteome</keyword>
<evidence type="ECO:0000313" key="5">
    <source>
        <dbReference type="EMBL" id="MFD1587444.1"/>
    </source>
</evidence>
<feature type="domain" description="DDH" evidence="2">
    <location>
        <begin position="154"/>
        <end position="296"/>
    </location>
</feature>
<dbReference type="RefSeq" id="WP_247373497.1">
    <property type="nucleotide sequence ID" value="NZ_JALLGV010000001.1"/>
</dbReference>
<reference evidence="5 6" key="1">
    <citation type="journal article" date="2019" name="Int. J. Syst. Evol. Microbiol.">
        <title>The Global Catalogue of Microorganisms (GCM) 10K type strain sequencing project: providing services to taxonomists for standard genome sequencing and annotation.</title>
        <authorList>
            <consortium name="The Broad Institute Genomics Platform"/>
            <consortium name="The Broad Institute Genome Sequencing Center for Infectious Disease"/>
            <person name="Wu L."/>
            <person name="Ma J."/>
        </authorList>
    </citation>
    <scope>NUCLEOTIDE SEQUENCE [LARGE SCALE GENOMIC DNA]</scope>
    <source>
        <strain evidence="5 6">CGMCC 1.12125</strain>
    </source>
</reference>
<feature type="compositionally biased region" description="Polar residues" evidence="1">
    <location>
        <begin position="471"/>
        <end position="488"/>
    </location>
</feature>
<dbReference type="InterPro" id="IPR038763">
    <property type="entry name" value="DHH_sf"/>
</dbReference>
<dbReference type="Gene3D" id="3.40.50.720">
    <property type="entry name" value="NAD(P)-binding Rossmann-like Domain"/>
    <property type="match status" value="1"/>
</dbReference>
<dbReference type="GO" id="GO:0008441">
    <property type="term" value="F:3'(2'),5'-bisphosphate nucleotidase activity"/>
    <property type="evidence" value="ECO:0007669"/>
    <property type="project" value="UniProtKB-EC"/>
</dbReference>
<dbReference type="AlphaFoldDB" id="A0ABD6CC87"/>
<dbReference type="PANTHER" id="PTHR47618:SF1">
    <property type="entry name" value="BIFUNCTIONAL OLIGORIBONUCLEASE AND PAP PHOSPHATASE NRNA"/>
    <property type="match status" value="1"/>
</dbReference>
<dbReference type="Pfam" id="PF01368">
    <property type="entry name" value="DHH"/>
    <property type="match status" value="1"/>
</dbReference>
<feature type="region of interest" description="Disordered" evidence="1">
    <location>
        <begin position="463"/>
        <end position="488"/>
    </location>
</feature>
<evidence type="ECO:0000313" key="6">
    <source>
        <dbReference type="Proteomes" id="UP001597119"/>
    </source>
</evidence>
<proteinExistence type="predicted"/>
<dbReference type="Gene3D" id="3.90.1640.10">
    <property type="entry name" value="inorganic pyrophosphatase (n-terminal core)"/>
    <property type="match status" value="1"/>
</dbReference>
<dbReference type="InterPro" id="IPR003156">
    <property type="entry name" value="DHHA1_dom"/>
</dbReference>
<dbReference type="Proteomes" id="UP001597119">
    <property type="component" value="Unassembled WGS sequence"/>
</dbReference>
<feature type="domain" description="RCK N-terminal" evidence="3">
    <location>
        <begin position="5"/>
        <end position="109"/>
    </location>
</feature>
<gene>
    <name evidence="5" type="ORF">ACFR9U_10645</name>
</gene>
<dbReference type="Pfam" id="PF02272">
    <property type="entry name" value="DHHA1"/>
    <property type="match status" value="1"/>
</dbReference>
<dbReference type="InterPro" id="IPR003148">
    <property type="entry name" value="RCK_N"/>
</dbReference>
<keyword evidence="5" id="KW-0378">Hydrolase</keyword>
<evidence type="ECO:0000259" key="4">
    <source>
        <dbReference type="Pfam" id="PF02272"/>
    </source>
</evidence>
<dbReference type="SUPFAM" id="SSF64182">
    <property type="entry name" value="DHH phosphoesterases"/>
    <property type="match status" value="1"/>
</dbReference>
<dbReference type="Pfam" id="PF02254">
    <property type="entry name" value="TrkA_N"/>
    <property type="match status" value="1"/>
</dbReference>
<dbReference type="InterPro" id="IPR051319">
    <property type="entry name" value="Oligoribo/pAp-PDE_c-di-AMP_PDE"/>
</dbReference>